<gene>
    <name evidence="2" type="ordered locus">Mlg_0104</name>
</gene>
<sequence length="254" mass="27255">MGKRKDDSTNQDQGPPKAGCGCAGERPNKARRRLTQAGLAAPLVLSLSARPVWGSQGRCSLSGEIFSANVSNIDHECTTGQGCTPGFWKNNTEAWGCTGYDPGQCIERNEDGTCAVWDAFGAGTRFSDVFHTGPTCAPSYATLMEVLQSGGQGGCKGSLDWHAVGALLNAACNSVDYGATVEDVKEAYYMAREDADTDPELVKDVFDNMNNRGCPIDRWGDCEDGYTKNELGQCIPVQTSQSYYDESDPDGEDD</sequence>
<dbReference type="RefSeq" id="WP_011627857.1">
    <property type="nucleotide sequence ID" value="NC_008340.1"/>
</dbReference>
<dbReference type="KEGG" id="aeh:Mlg_0104"/>
<feature type="region of interest" description="Disordered" evidence="1">
    <location>
        <begin position="1"/>
        <end position="26"/>
    </location>
</feature>
<evidence type="ECO:0000313" key="3">
    <source>
        <dbReference type="Proteomes" id="UP000001962"/>
    </source>
</evidence>
<dbReference type="eggNOG" id="ENOG5033MSH">
    <property type="taxonomic scope" value="Bacteria"/>
</dbReference>
<organism evidence="2 3">
    <name type="scientific">Alkalilimnicola ehrlichii (strain ATCC BAA-1101 / DSM 17681 / MLHE-1)</name>
    <dbReference type="NCBI Taxonomy" id="187272"/>
    <lineage>
        <taxon>Bacteria</taxon>
        <taxon>Pseudomonadati</taxon>
        <taxon>Pseudomonadota</taxon>
        <taxon>Gammaproteobacteria</taxon>
        <taxon>Chromatiales</taxon>
        <taxon>Ectothiorhodospiraceae</taxon>
        <taxon>Alkalilimnicola</taxon>
    </lineage>
</organism>
<dbReference type="AlphaFoldDB" id="Q0ACH6"/>
<dbReference type="Proteomes" id="UP000001962">
    <property type="component" value="Chromosome"/>
</dbReference>
<proteinExistence type="predicted"/>
<evidence type="ECO:0000256" key="1">
    <source>
        <dbReference type="SAM" id="MobiDB-lite"/>
    </source>
</evidence>
<keyword evidence="3" id="KW-1185">Reference proteome</keyword>
<accession>Q0ACH6</accession>
<name>Q0ACH6_ALKEH</name>
<dbReference type="HOGENOM" id="CLU_1092542_0_0_6"/>
<dbReference type="EMBL" id="CP000453">
    <property type="protein sequence ID" value="ABI55461.1"/>
    <property type="molecule type" value="Genomic_DNA"/>
</dbReference>
<evidence type="ECO:0000313" key="2">
    <source>
        <dbReference type="EMBL" id="ABI55461.1"/>
    </source>
</evidence>
<reference evidence="3" key="1">
    <citation type="submission" date="2006-08" db="EMBL/GenBank/DDBJ databases">
        <title>Complete sequence of Alkalilimnicola ehrilichei MLHE-1.</title>
        <authorList>
            <person name="Copeland A."/>
            <person name="Lucas S."/>
            <person name="Lapidus A."/>
            <person name="Barry K."/>
            <person name="Detter J.C."/>
            <person name="Glavina del Rio T."/>
            <person name="Hammon N."/>
            <person name="Israni S."/>
            <person name="Dalin E."/>
            <person name="Tice H."/>
            <person name="Pitluck S."/>
            <person name="Sims D."/>
            <person name="Brettin T."/>
            <person name="Bruce D."/>
            <person name="Han C."/>
            <person name="Tapia R."/>
            <person name="Gilna P."/>
            <person name="Schmutz J."/>
            <person name="Larimer F."/>
            <person name="Land M."/>
            <person name="Hauser L."/>
            <person name="Kyrpides N."/>
            <person name="Mikhailova N."/>
            <person name="Oremland R.S."/>
            <person name="Hoeft S.E."/>
            <person name="Switzer-Blum J."/>
            <person name="Kulp T."/>
            <person name="King G."/>
            <person name="Tabita R."/>
            <person name="Witte B."/>
            <person name="Santini J.M."/>
            <person name="Basu P."/>
            <person name="Hollibaugh J.T."/>
            <person name="Xie G."/>
            <person name="Stolz J.F."/>
            <person name="Richardson P."/>
        </authorList>
    </citation>
    <scope>NUCLEOTIDE SEQUENCE [LARGE SCALE GENOMIC DNA]</scope>
    <source>
        <strain evidence="3">ATCC BAA-1101 / DSM 17681 / MLHE-1</strain>
    </source>
</reference>
<protein>
    <submittedName>
        <fullName evidence="2">Uncharacterized protein</fullName>
    </submittedName>
</protein>